<dbReference type="Pfam" id="PF02036">
    <property type="entry name" value="SCP2"/>
    <property type="match status" value="1"/>
</dbReference>
<organism evidence="2 3">
    <name type="scientific">Ilumatobacter coccineus (strain NBRC 103263 / KCTC 29153 / YM16-304)</name>
    <dbReference type="NCBI Taxonomy" id="1313172"/>
    <lineage>
        <taxon>Bacteria</taxon>
        <taxon>Bacillati</taxon>
        <taxon>Actinomycetota</taxon>
        <taxon>Acidimicrobiia</taxon>
        <taxon>Acidimicrobiales</taxon>
        <taxon>Ilumatobacteraceae</taxon>
        <taxon>Ilumatobacter</taxon>
    </lineage>
</organism>
<dbReference type="EMBL" id="AP012057">
    <property type="protein sequence ID" value="BAN01579.1"/>
    <property type="molecule type" value="Genomic_DNA"/>
</dbReference>
<dbReference type="InterPro" id="IPR036527">
    <property type="entry name" value="SCP2_sterol-bd_dom_sf"/>
</dbReference>
<keyword evidence="3" id="KW-1185">Reference proteome</keyword>
<sequence>MSYPFLSEEWMSAARAIREKYADQVPEVEADLRINQVIQEVPFGDGEVESYLDTSSGKVVMELGSLDEPDVTITTDYDTARALFVDQDPAIAMQAFMNGKVKVQGDMMKLMAMQTALPSNEFSEKIAQEIKDITEG</sequence>
<evidence type="ECO:0000313" key="2">
    <source>
        <dbReference type="EMBL" id="BAN01579.1"/>
    </source>
</evidence>
<protein>
    <recommendedName>
        <fullName evidence="1">SCP2 domain-containing protein</fullName>
    </recommendedName>
</protein>
<accession>A0A6C7E8Q0</accession>
<dbReference type="InterPro" id="IPR003033">
    <property type="entry name" value="SCP2_sterol-bd_dom"/>
</dbReference>
<gene>
    <name evidence="2" type="ORF">YM304_12650</name>
</gene>
<dbReference type="RefSeq" id="WP_015440826.1">
    <property type="nucleotide sequence ID" value="NC_020520.1"/>
</dbReference>
<name>A0A6C7E8Q0_ILUCY</name>
<evidence type="ECO:0000259" key="1">
    <source>
        <dbReference type="Pfam" id="PF02036"/>
    </source>
</evidence>
<dbReference type="SUPFAM" id="SSF55718">
    <property type="entry name" value="SCP-like"/>
    <property type="match status" value="1"/>
</dbReference>
<dbReference type="KEGG" id="aym:YM304_12650"/>
<evidence type="ECO:0000313" key="3">
    <source>
        <dbReference type="Proteomes" id="UP000011863"/>
    </source>
</evidence>
<dbReference type="Gene3D" id="3.30.1050.10">
    <property type="entry name" value="SCP2 sterol-binding domain"/>
    <property type="match status" value="1"/>
</dbReference>
<feature type="domain" description="SCP2" evidence="1">
    <location>
        <begin position="49"/>
        <end position="117"/>
    </location>
</feature>
<reference evidence="2 3" key="1">
    <citation type="journal article" date="2013" name="Int. J. Syst. Evol. Microbiol.">
        <title>Ilumatobacter nonamiense sp. nov. and Ilumatobacter coccineum sp. nov., isolated from seashore sand.</title>
        <authorList>
            <person name="Matsumoto A."/>
            <person name="Kasai H."/>
            <person name="Matsuo Y."/>
            <person name="Shizuri Y."/>
            <person name="Ichikawa N."/>
            <person name="Fujita N."/>
            <person name="Omura S."/>
            <person name="Takahashi Y."/>
        </authorList>
    </citation>
    <scope>NUCLEOTIDE SEQUENCE [LARGE SCALE GENOMIC DNA]</scope>
    <source>
        <strain evidence="3">NBRC 103263 / KCTC 29153 / YM16-304</strain>
    </source>
</reference>
<proteinExistence type="predicted"/>
<dbReference type="AlphaFoldDB" id="A0A6C7E8Q0"/>
<dbReference type="Proteomes" id="UP000011863">
    <property type="component" value="Chromosome"/>
</dbReference>